<dbReference type="eggNOG" id="COG4948">
    <property type="taxonomic scope" value="Bacteria"/>
</dbReference>
<dbReference type="SFLD" id="SFLDG00180">
    <property type="entry name" value="muconate_cycloisomerase"/>
    <property type="match status" value="1"/>
</dbReference>
<dbReference type="HOGENOM" id="CLU_030273_0_0_6"/>
<organism evidence="3 4">
    <name type="scientific">Succinatimonas hippei (strain DSM 22608 / JCM 16073 / KCTC 15190 / YIT 12066)</name>
    <dbReference type="NCBI Taxonomy" id="762983"/>
    <lineage>
        <taxon>Bacteria</taxon>
        <taxon>Pseudomonadati</taxon>
        <taxon>Pseudomonadota</taxon>
        <taxon>Gammaproteobacteria</taxon>
        <taxon>Aeromonadales</taxon>
        <taxon>Succinivibrionaceae</taxon>
        <taxon>Succinatimonas</taxon>
    </lineage>
</organism>
<dbReference type="Gene3D" id="3.20.20.120">
    <property type="entry name" value="Enolase-like C-terminal domain"/>
    <property type="match status" value="1"/>
</dbReference>
<keyword evidence="1" id="KW-0479">Metal-binding</keyword>
<proteinExistence type="predicted"/>
<dbReference type="InterPro" id="IPR018110">
    <property type="entry name" value="Mandel_Rmase/mucon_lact_enz_CS"/>
</dbReference>
<dbReference type="SFLD" id="SFLDF00009">
    <property type="entry name" value="o-succinylbenzoate_synthase"/>
    <property type="match status" value="1"/>
</dbReference>
<dbReference type="SMART" id="SM00922">
    <property type="entry name" value="MR_MLE"/>
    <property type="match status" value="1"/>
</dbReference>
<dbReference type="Gene3D" id="3.30.390.10">
    <property type="entry name" value="Enolase-like, N-terminal domain"/>
    <property type="match status" value="1"/>
</dbReference>
<dbReference type="InterPro" id="IPR036849">
    <property type="entry name" value="Enolase-like_C_sf"/>
</dbReference>
<dbReference type="SUPFAM" id="SSF54826">
    <property type="entry name" value="Enolase N-terminal domain-like"/>
    <property type="match status" value="1"/>
</dbReference>
<dbReference type="InterPro" id="IPR013342">
    <property type="entry name" value="Mandelate_racemase_C"/>
</dbReference>
<dbReference type="PANTHER" id="PTHR48073">
    <property type="entry name" value="O-SUCCINYLBENZOATE SYNTHASE-RELATED"/>
    <property type="match status" value="1"/>
</dbReference>
<dbReference type="InterPro" id="IPR029017">
    <property type="entry name" value="Enolase-like_N"/>
</dbReference>
<dbReference type="EMBL" id="AEVO01000036">
    <property type="protein sequence ID" value="EFY07403.1"/>
    <property type="molecule type" value="Genomic_DNA"/>
</dbReference>
<keyword evidence="4" id="KW-1185">Reference proteome</keyword>
<dbReference type="STRING" id="762983.HMPREF9444_00771"/>
<evidence type="ECO:0000259" key="2">
    <source>
        <dbReference type="SMART" id="SM00922"/>
    </source>
</evidence>
<dbReference type="InterPro" id="IPR029065">
    <property type="entry name" value="Enolase_C-like"/>
</dbReference>
<dbReference type="OrthoDB" id="9808735at2"/>
<dbReference type="GO" id="GO:0009063">
    <property type="term" value="P:amino acid catabolic process"/>
    <property type="evidence" value="ECO:0007669"/>
    <property type="project" value="InterPro"/>
</dbReference>
<dbReference type="AlphaFoldDB" id="E8LJ73"/>
<name>E8LJ73_SUCHY</name>
<dbReference type="GO" id="GO:0003824">
    <property type="term" value="F:catalytic activity"/>
    <property type="evidence" value="ECO:0007669"/>
    <property type="project" value="UniProtKB-ARBA"/>
</dbReference>
<gene>
    <name evidence="3" type="ORF">HMPREF9444_00771</name>
</gene>
<dbReference type="GO" id="GO:0046872">
    <property type="term" value="F:metal ion binding"/>
    <property type="evidence" value="ECO:0007669"/>
    <property type="project" value="UniProtKB-KW"/>
</dbReference>
<sequence>MTKEFKLYRKKLHFKFKAGTSRGYYTTRDCYFLTIEKNGIITAIGECSPLPGLSAEYTDKQSFESKLEAFVARANYDKNFSLSTLKHESSILFAFESVLLHEDRKSLLLFNNGFTQGKVPIKINGLIWMGDYETMRQRIISKVNSGFKCIKVKIGAIDFIKELELLKLIRSEFSDKDLTLRVDANGAFSPENALNKLEALAKYDIHSIEQPIKAGQYESLSQICKNSPIPIALDEELIGVNDRAEKEFLLEHINPDFIVLKPTLHGGLKSTIEWIKLAQNHNIGYWITSALESSIGLNVLAQFTGSLNLKGYQGLGTGQLFTDNLDFKALCLNGENLSFNGTALNKVDIEGFLS</sequence>
<accession>E8LJ73</accession>
<dbReference type="PANTHER" id="PTHR48073:SF2">
    <property type="entry name" value="O-SUCCINYLBENZOATE SYNTHASE"/>
    <property type="match status" value="1"/>
</dbReference>
<dbReference type="RefSeq" id="WP_009142983.1">
    <property type="nucleotide sequence ID" value="NZ_GL830973.1"/>
</dbReference>
<protein>
    <submittedName>
        <fullName evidence="3">Putative o-succinylbenzoate synthase</fullName>
    </submittedName>
</protein>
<feature type="domain" description="Mandelate racemase/muconate lactonizing enzyme C-terminal" evidence="2">
    <location>
        <begin position="132"/>
        <end position="230"/>
    </location>
</feature>
<evidence type="ECO:0000313" key="4">
    <source>
        <dbReference type="Proteomes" id="UP000018458"/>
    </source>
</evidence>
<dbReference type="SUPFAM" id="SSF51604">
    <property type="entry name" value="Enolase C-terminal domain-like"/>
    <property type="match status" value="1"/>
</dbReference>
<dbReference type="Pfam" id="PF13378">
    <property type="entry name" value="MR_MLE_C"/>
    <property type="match status" value="1"/>
</dbReference>
<dbReference type="Proteomes" id="UP000018458">
    <property type="component" value="Unassembled WGS sequence"/>
</dbReference>
<dbReference type="CDD" id="cd03320">
    <property type="entry name" value="OSBS"/>
    <property type="match status" value="1"/>
</dbReference>
<dbReference type="SFLD" id="SFLDS00001">
    <property type="entry name" value="Enolase"/>
    <property type="match status" value="1"/>
</dbReference>
<dbReference type="PROSITE" id="PS00909">
    <property type="entry name" value="MR_MLE_2"/>
    <property type="match status" value="1"/>
</dbReference>
<evidence type="ECO:0000313" key="3">
    <source>
        <dbReference type="EMBL" id="EFY07403.1"/>
    </source>
</evidence>
<evidence type="ECO:0000256" key="1">
    <source>
        <dbReference type="ARBA" id="ARBA00022723"/>
    </source>
</evidence>
<reference evidence="3 4" key="1">
    <citation type="submission" date="2011-01" db="EMBL/GenBank/DDBJ databases">
        <authorList>
            <person name="Weinstock G."/>
            <person name="Sodergren E."/>
            <person name="Clifton S."/>
            <person name="Fulton L."/>
            <person name="Fulton B."/>
            <person name="Courtney L."/>
            <person name="Fronick C."/>
            <person name="Harrison M."/>
            <person name="Strong C."/>
            <person name="Farmer C."/>
            <person name="Delahaunty K."/>
            <person name="Markovic C."/>
            <person name="Hall O."/>
            <person name="Minx P."/>
            <person name="Tomlinson C."/>
            <person name="Mitreva M."/>
            <person name="Hou S."/>
            <person name="Chen J."/>
            <person name="Wollam A."/>
            <person name="Pepin K.H."/>
            <person name="Johnson M."/>
            <person name="Bhonagiri V."/>
            <person name="Zhang X."/>
            <person name="Suruliraj S."/>
            <person name="Warren W."/>
            <person name="Chinwalla A."/>
            <person name="Mardis E.R."/>
            <person name="Wilson R.K."/>
        </authorList>
    </citation>
    <scope>NUCLEOTIDE SEQUENCE [LARGE SCALE GENOMIC DNA]</scope>
    <source>
        <strain evidence="4">DSM 22608 / JCM 16073 / KCTC 15190 / YIT 12066</strain>
    </source>
</reference>
<comment type="caution">
    <text evidence="3">The sequence shown here is derived from an EMBL/GenBank/DDBJ whole genome shotgun (WGS) entry which is preliminary data.</text>
</comment>